<keyword evidence="2" id="KW-1185">Reference proteome</keyword>
<dbReference type="GeneID" id="72468613"/>
<organism evidence="1 2">
    <name type="scientific">Prevotella lacticifex</name>
    <dbReference type="NCBI Taxonomy" id="2854755"/>
    <lineage>
        <taxon>Bacteria</taxon>
        <taxon>Pseudomonadati</taxon>
        <taxon>Bacteroidota</taxon>
        <taxon>Bacteroidia</taxon>
        <taxon>Bacteroidales</taxon>
        <taxon>Prevotellaceae</taxon>
        <taxon>Prevotella</taxon>
    </lineage>
</organism>
<reference evidence="1" key="1">
    <citation type="journal article" date="2022" name="Int. J. Syst. Evol. Microbiol.">
        <title>Prevotella lacticifex sp. nov., isolated from the rumen of cows.</title>
        <authorList>
            <person name="Shinkai T."/>
            <person name="Ikeyama N."/>
            <person name="Kumagai M."/>
            <person name="Ohmori H."/>
            <person name="Sakamoto M."/>
            <person name="Ohkuma M."/>
            <person name="Mitsumori M."/>
        </authorList>
    </citation>
    <scope>NUCLEOTIDE SEQUENCE</scope>
    <source>
        <strain evidence="1">R5076</strain>
    </source>
</reference>
<dbReference type="EMBL" id="BPUB01000001">
    <property type="protein sequence ID" value="GJG57713.1"/>
    <property type="molecule type" value="Genomic_DNA"/>
</dbReference>
<evidence type="ECO:0000313" key="2">
    <source>
        <dbReference type="Proteomes" id="UP000825483"/>
    </source>
</evidence>
<protein>
    <submittedName>
        <fullName evidence="1">Uncharacterized protein</fullName>
    </submittedName>
</protein>
<gene>
    <name evidence="1" type="ORF">PRLR5076_05640</name>
</gene>
<dbReference type="AlphaFoldDB" id="A0A9R1C814"/>
<comment type="caution">
    <text evidence="1">The sequence shown here is derived from an EMBL/GenBank/DDBJ whole genome shotgun (WGS) entry which is preliminary data.</text>
</comment>
<proteinExistence type="predicted"/>
<sequence>MSTKNYMAENQRILDEWQKAFEKNGGNADNFSWDGILFKGEVYREGGSDNWVRKESDNDTVENELWDNAPIRILFLTKDQNVGDGGAWDSRINSFREKNSDKEDHVLSKYHNSFGKRMAYIAYGLANTTDDKDVALNFIQSHESDVVKFLDSFPLAHINCKKEGGSASCPDELFQNALKEYEKFLEQQIENVDADIFVCCGSTQAGYHKDKANYSLDFLQNHGYNFEYLGSKYSDLYYDAKRNKLAIDSYHLSYTGVSDQELYDQDVETYHKFLIDHPEFLISHRNK</sequence>
<evidence type="ECO:0000313" key="1">
    <source>
        <dbReference type="EMBL" id="GJG57713.1"/>
    </source>
</evidence>
<accession>A0A9R1C814</accession>
<dbReference type="Proteomes" id="UP000825483">
    <property type="component" value="Unassembled WGS sequence"/>
</dbReference>
<name>A0A9R1C814_9BACT</name>
<dbReference type="RefSeq" id="WP_223929966.1">
    <property type="nucleotide sequence ID" value="NZ_BPTU01000004.1"/>
</dbReference>